<sequence>MSSAMGTVRHLADSEVPGELASLVWSLHRTLLRAKKPPEGQKIRPQSQVELLQLVNDQPGVSVREAAEALRMQPNNVSSLASLLVRDGFLRRVTDPADRRIVRLKPTAKMRKAGSQVDSELQRDIAAALAELPAASAKRIQAAIPDLWALVEQLTPDR</sequence>
<dbReference type="Pfam" id="PF12802">
    <property type="entry name" value="MarR_2"/>
    <property type="match status" value="1"/>
</dbReference>
<dbReference type="EMBL" id="QHKI01000006">
    <property type="protein sequence ID" value="RSM87556.1"/>
    <property type="molecule type" value="Genomic_DNA"/>
</dbReference>
<name>A0A428ZHH8_KIBAR</name>
<reference evidence="2 3" key="1">
    <citation type="submission" date="2018-05" db="EMBL/GenBank/DDBJ databases">
        <title>Evolution of GPA BGCs.</title>
        <authorList>
            <person name="Waglechner N."/>
            <person name="Wright G.D."/>
        </authorList>
    </citation>
    <scope>NUCLEOTIDE SEQUENCE [LARGE SCALE GENOMIC DNA]</scope>
    <source>
        <strain evidence="2 3">A82846</strain>
    </source>
</reference>
<dbReference type="AlphaFoldDB" id="A0A428ZHH8"/>
<organism evidence="2 3">
    <name type="scientific">Kibdelosporangium aridum</name>
    <dbReference type="NCBI Taxonomy" id="2030"/>
    <lineage>
        <taxon>Bacteria</taxon>
        <taxon>Bacillati</taxon>
        <taxon>Actinomycetota</taxon>
        <taxon>Actinomycetes</taxon>
        <taxon>Pseudonocardiales</taxon>
        <taxon>Pseudonocardiaceae</taxon>
        <taxon>Kibdelosporangium</taxon>
    </lineage>
</organism>
<dbReference type="InterPro" id="IPR036390">
    <property type="entry name" value="WH_DNA-bd_sf"/>
</dbReference>
<comment type="caution">
    <text evidence="2">The sequence shown here is derived from an EMBL/GenBank/DDBJ whole genome shotgun (WGS) entry which is preliminary data.</text>
</comment>
<evidence type="ECO:0000313" key="3">
    <source>
        <dbReference type="Proteomes" id="UP000287547"/>
    </source>
</evidence>
<dbReference type="SUPFAM" id="SSF46785">
    <property type="entry name" value="Winged helix' DNA-binding domain"/>
    <property type="match status" value="1"/>
</dbReference>
<gene>
    <name evidence="2" type="ORF">DMH04_11160</name>
</gene>
<dbReference type="InterPro" id="IPR000835">
    <property type="entry name" value="HTH_MarR-typ"/>
</dbReference>
<dbReference type="GO" id="GO:0006950">
    <property type="term" value="P:response to stress"/>
    <property type="evidence" value="ECO:0007669"/>
    <property type="project" value="TreeGrafter"/>
</dbReference>
<dbReference type="PANTHER" id="PTHR33164:SF103">
    <property type="entry name" value="REGULATORY PROTEIN MARR"/>
    <property type="match status" value="1"/>
</dbReference>
<dbReference type="GO" id="GO:0003700">
    <property type="term" value="F:DNA-binding transcription factor activity"/>
    <property type="evidence" value="ECO:0007669"/>
    <property type="project" value="InterPro"/>
</dbReference>
<accession>A0A428ZHH8</accession>
<feature type="domain" description="HTH marR-type" evidence="1">
    <location>
        <begin position="13"/>
        <end position="156"/>
    </location>
</feature>
<dbReference type="Proteomes" id="UP000287547">
    <property type="component" value="Unassembled WGS sequence"/>
</dbReference>
<dbReference type="InterPro" id="IPR036388">
    <property type="entry name" value="WH-like_DNA-bd_sf"/>
</dbReference>
<dbReference type="OrthoDB" id="69852at2"/>
<dbReference type="SMART" id="SM00347">
    <property type="entry name" value="HTH_MARR"/>
    <property type="match status" value="1"/>
</dbReference>
<evidence type="ECO:0000259" key="1">
    <source>
        <dbReference type="PROSITE" id="PS50995"/>
    </source>
</evidence>
<dbReference type="PROSITE" id="PS50995">
    <property type="entry name" value="HTH_MARR_2"/>
    <property type="match status" value="1"/>
</dbReference>
<dbReference type="PANTHER" id="PTHR33164">
    <property type="entry name" value="TRANSCRIPTIONAL REGULATOR, MARR FAMILY"/>
    <property type="match status" value="1"/>
</dbReference>
<protein>
    <submittedName>
        <fullName evidence="2">MarR family transcriptional regulator</fullName>
    </submittedName>
</protein>
<evidence type="ECO:0000313" key="2">
    <source>
        <dbReference type="EMBL" id="RSM87556.1"/>
    </source>
</evidence>
<dbReference type="InterPro" id="IPR039422">
    <property type="entry name" value="MarR/SlyA-like"/>
</dbReference>
<proteinExistence type="predicted"/>
<dbReference type="Gene3D" id="1.10.10.10">
    <property type="entry name" value="Winged helix-like DNA-binding domain superfamily/Winged helix DNA-binding domain"/>
    <property type="match status" value="1"/>
</dbReference>